<accession>A4IQ65</accession>
<dbReference type="Proteomes" id="UP000001578">
    <property type="component" value="Chromosome"/>
</dbReference>
<dbReference type="Gene3D" id="3.40.50.10320">
    <property type="entry name" value="LmbE-like"/>
    <property type="match status" value="1"/>
</dbReference>
<dbReference type="SMR" id="A4IQ65"/>
<dbReference type="GO" id="GO:0016811">
    <property type="term" value="F:hydrolase activity, acting on carbon-nitrogen (but not peptide) bonds, in linear amides"/>
    <property type="evidence" value="ECO:0007669"/>
    <property type="project" value="TreeGrafter"/>
</dbReference>
<dbReference type="InterPro" id="IPR023842">
    <property type="entry name" value="Bacillithiol_biosynth_BshB1"/>
</dbReference>
<protein>
    <recommendedName>
        <fullName evidence="3">Bacillithiol biosynthesis deacetylase BshB1</fullName>
    </recommendedName>
</protein>
<evidence type="ECO:0008006" key="3">
    <source>
        <dbReference type="Google" id="ProtNLM"/>
    </source>
</evidence>
<reference evidence="1 2" key="1">
    <citation type="journal article" date="2007" name="Proc. Natl. Acad. Sci. U.S.A.">
        <title>Genome and proteome of long-chain alkane degrading Geobacillus thermodenitrificans NG80-2 isolated from a deep-subsurface oil reservoir.</title>
        <authorList>
            <person name="Feng L."/>
            <person name="Wang W."/>
            <person name="Cheng J."/>
            <person name="Ren Y."/>
            <person name="Zhao G."/>
            <person name="Gao C."/>
            <person name="Tang Y."/>
            <person name="Liu X."/>
            <person name="Han W."/>
            <person name="Peng X."/>
            <person name="Liu R."/>
            <person name="Wang L."/>
        </authorList>
    </citation>
    <scope>NUCLEOTIDE SEQUENCE [LARGE SCALE GENOMIC DNA]</scope>
    <source>
        <strain evidence="1 2">NG80-2</strain>
    </source>
</reference>
<sequence>MAQHRPRPGEKRGGKGNRKVTAMVETCDLLAFGAHPDDVEIGMGGTIAKYVRRGYRAVICDLTKAELSSNGTVDERQKEAAEAAHRLGVSERLNLELPDRGLYVEEEAIRRIVAVVRRYRPRLVFAPYWEDRHPDHGQCARLVEEAVFSAGIRRYGDGELGDAHRVRSVYYYMINAFCRPHFLVDISETAQDKLASLRAYESQFEKRPGSVDTPLTNNYIEMIESRERWFGQQIGAEYAEGFLAKTPIHLFDLFEGVR</sequence>
<dbReference type="HOGENOM" id="CLU_049311_3_1_9"/>
<dbReference type="PANTHER" id="PTHR12993">
    <property type="entry name" value="N-ACETYLGLUCOSAMINYL-PHOSPHATIDYLINOSITOL DE-N-ACETYLASE-RELATED"/>
    <property type="match status" value="1"/>
</dbReference>
<dbReference type="KEGG" id="gtn:GTNG_2117"/>
<dbReference type="Pfam" id="PF02585">
    <property type="entry name" value="PIG-L"/>
    <property type="match status" value="1"/>
</dbReference>
<dbReference type="GO" id="GO:0071793">
    <property type="term" value="P:bacillithiol biosynthetic process"/>
    <property type="evidence" value="ECO:0007669"/>
    <property type="project" value="InterPro"/>
</dbReference>
<name>A4IQ65_GEOTN</name>
<evidence type="ECO:0000313" key="2">
    <source>
        <dbReference type="Proteomes" id="UP000001578"/>
    </source>
</evidence>
<dbReference type="EMBL" id="CP000557">
    <property type="protein sequence ID" value="ABO67469.1"/>
    <property type="molecule type" value="Genomic_DNA"/>
</dbReference>
<dbReference type="InterPro" id="IPR024078">
    <property type="entry name" value="LmbE-like_dom_sf"/>
</dbReference>
<dbReference type="GO" id="GO:0019213">
    <property type="term" value="F:deacetylase activity"/>
    <property type="evidence" value="ECO:0007669"/>
    <property type="project" value="InterPro"/>
</dbReference>
<dbReference type="AlphaFoldDB" id="A4IQ65"/>
<evidence type="ECO:0000313" key="1">
    <source>
        <dbReference type="EMBL" id="ABO67469.1"/>
    </source>
</evidence>
<gene>
    <name evidence="1" type="ordered locus">GTNG_2117</name>
</gene>
<dbReference type="eggNOG" id="COG2120">
    <property type="taxonomic scope" value="Bacteria"/>
</dbReference>
<proteinExistence type="predicted"/>
<dbReference type="InterPro" id="IPR003737">
    <property type="entry name" value="GlcNAc_PI_deacetylase-related"/>
</dbReference>
<dbReference type="PANTHER" id="PTHR12993:SF30">
    <property type="entry name" value="N-ACETYL-ALPHA-D-GLUCOSAMINYL L-MALATE DEACETYLASE 1"/>
    <property type="match status" value="1"/>
</dbReference>
<dbReference type="NCBIfam" id="TIGR04001">
    <property type="entry name" value="thiol_BshB1"/>
    <property type="match status" value="1"/>
</dbReference>
<organism evidence="1 2">
    <name type="scientific">Geobacillus thermodenitrificans (strain NG80-2)</name>
    <dbReference type="NCBI Taxonomy" id="420246"/>
    <lineage>
        <taxon>Bacteria</taxon>
        <taxon>Bacillati</taxon>
        <taxon>Bacillota</taxon>
        <taxon>Bacilli</taxon>
        <taxon>Bacillales</taxon>
        <taxon>Anoxybacillaceae</taxon>
        <taxon>Geobacillus</taxon>
    </lineage>
</organism>
<dbReference type="SUPFAM" id="SSF102588">
    <property type="entry name" value="LmbE-like"/>
    <property type="match status" value="1"/>
</dbReference>